<accession>A0A6G0W500</accession>
<dbReference type="AlphaFoldDB" id="A0A6G0W500"/>
<dbReference type="EMBL" id="VJMJ01000346">
    <property type="protein sequence ID" value="KAF0722122.1"/>
    <property type="molecule type" value="Genomic_DNA"/>
</dbReference>
<evidence type="ECO:0000256" key="1">
    <source>
        <dbReference type="SAM" id="Coils"/>
    </source>
</evidence>
<keyword evidence="3" id="KW-1185">Reference proteome</keyword>
<reference evidence="2 3" key="1">
    <citation type="submission" date="2019-07" db="EMBL/GenBank/DDBJ databases">
        <title>Genomics analysis of Aphanomyces spp. identifies a new class of oomycete effector associated with host adaptation.</title>
        <authorList>
            <person name="Gaulin E."/>
        </authorList>
    </citation>
    <scope>NUCLEOTIDE SEQUENCE [LARGE SCALE GENOMIC DNA]</scope>
    <source>
        <strain evidence="2 3">ATCC 201684</strain>
    </source>
</reference>
<feature type="coiled-coil region" evidence="1">
    <location>
        <begin position="157"/>
        <end position="184"/>
    </location>
</feature>
<protein>
    <submittedName>
        <fullName evidence="2">Uncharacterized protein</fullName>
    </submittedName>
</protein>
<name>A0A6G0W500_9STRA</name>
<dbReference type="VEuPathDB" id="FungiDB:AeMF1_013013"/>
<comment type="caution">
    <text evidence="2">The sequence shown here is derived from an EMBL/GenBank/DDBJ whole genome shotgun (WGS) entry which is preliminary data.</text>
</comment>
<sequence>MEAFMKLVPNGIAYIYLVDTNQCEDDKRVFKFGRTTNVKDRFYSHASSFGDDCRLDTLVLVPLNILSAAKTQFKRMIADMFRCPSGNTQELLVLDTDGHNVIRKCMQTVADTYNGNLALHSHILDSKVKQVQNQMHELCLKHERQIVVLECMLGVANELARGKIGVLEQQLETAQLQLEQQAEMSRLRLETQELKFNTQLLEKDRRIAELIGLEEEDGAIRRVKPACYRAC</sequence>
<evidence type="ECO:0000313" key="3">
    <source>
        <dbReference type="Proteomes" id="UP000481153"/>
    </source>
</evidence>
<organism evidence="2 3">
    <name type="scientific">Aphanomyces euteiches</name>
    <dbReference type="NCBI Taxonomy" id="100861"/>
    <lineage>
        <taxon>Eukaryota</taxon>
        <taxon>Sar</taxon>
        <taxon>Stramenopiles</taxon>
        <taxon>Oomycota</taxon>
        <taxon>Saprolegniomycetes</taxon>
        <taxon>Saprolegniales</taxon>
        <taxon>Verrucalvaceae</taxon>
        <taxon>Aphanomyces</taxon>
    </lineage>
</organism>
<gene>
    <name evidence="2" type="ORF">Ae201684_018661</name>
</gene>
<keyword evidence="1" id="KW-0175">Coiled coil</keyword>
<proteinExistence type="predicted"/>
<dbReference type="Proteomes" id="UP000481153">
    <property type="component" value="Unassembled WGS sequence"/>
</dbReference>
<evidence type="ECO:0000313" key="2">
    <source>
        <dbReference type="EMBL" id="KAF0722122.1"/>
    </source>
</evidence>